<reference evidence="2 3" key="1">
    <citation type="journal article" date="2020" name="Nature">
        <title>Six reference-quality genomes reveal evolution of bat adaptations.</title>
        <authorList>
            <person name="Jebb D."/>
            <person name="Huang Z."/>
            <person name="Pippel M."/>
            <person name="Hughes G.M."/>
            <person name="Lavrichenko K."/>
            <person name="Devanna P."/>
            <person name="Winkler S."/>
            <person name="Jermiin L.S."/>
            <person name="Skirmuntt E.C."/>
            <person name="Katzourakis A."/>
            <person name="Burkitt-Gray L."/>
            <person name="Ray D.A."/>
            <person name="Sullivan K.A.M."/>
            <person name="Roscito J.G."/>
            <person name="Kirilenko B.M."/>
            <person name="Davalos L.M."/>
            <person name="Corthals A.P."/>
            <person name="Power M.L."/>
            <person name="Jones G."/>
            <person name="Ransome R.D."/>
            <person name="Dechmann D.K.N."/>
            <person name="Locatelli A.G."/>
            <person name="Puechmaille S.J."/>
            <person name="Fedrigo O."/>
            <person name="Jarvis E.D."/>
            <person name="Hiller M."/>
            <person name="Vernes S.C."/>
            <person name="Myers E.W."/>
            <person name="Teeling E.C."/>
        </authorList>
    </citation>
    <scope>NUCLEOTIDE SEQUENCE [LARGE SCALE GENOMIC DNA]</scope>
    <source>
        <strain evidence="2">Bat1K_MPI-CBG_1</strain>
    </source>
</reference>
<evidence type="ECO:0000313" key="2">
    <source>
        <dbReference type="EMBL" id="KAF6125304.1"/>
    </source>
</evidence>
<protein>
    <submittedName>
        <fullName evidence="2">Uncharacterized protein</fullName>
    </submittedName>
</protein>
<keyword evidence="1" id="KW-0812">Transmembrane</keyword>
<keyword evidence="1" id="KW-1133">Transmembrane helix</keyword>
<feature type="transmembrane region" description="Helical" evidence="1">
    <location>
        <begin position="76"/>
        <end position="95"/>
    </location>
</feature>
<organism evidence="2 3">
    <name type="scientific">Phyllostomus discolor</name>
    <name type="common">pale spear-nosed bat</name>
    <dbReference type="NCBI Taxonomy" id="89673"/>
    <lineage>
        <taxon>Eukaryota</taxon>
        <taxon>Metazoa</taxon>
        <taxon>Chordata</taxon>
        <taxon>Craniata</taxon>
        <taxon>Vertebrata</taxon>
        <taxon>Euteleostomi</taxon>
        <taxon>Mammalia</taxon>
        <taxon>Eutheria</taxon>
        <taxon>Laurasiatheria</taxon>
        <taxon>Chiroptera</taxon>
        <taxon>Yangochiroptera</taxon>
        <taxon>Phyllostomidae</taxon>
        <taxon>Phyllostominae</taxon>
        <taxon>Phyllostomus</taxon>
    </lineage>
</organism>
<name>A0A834B6T4_9CHIR</name>
<proteinExistence type="predicted"/>
<sequence length="141" mass="16155">MLVHEKLQLTTVSPLTHYNKLARWFPLHLHTHPWYGQPRRIMGPNKACILSAEGGHSLVRGGPLYLGKCTFLNKSSFLCCLLCLSLLCSLFNSLFATTKSLDPHLHLQHKCIFTLIQGHVFIAFFRDRGKERGRESEKYGY</sequence>
<evidence type="ECO:0000256" key="1">
    <source>
        <dbReference type="SAM" id="Phobius"/>
    </source>
</evidence>
<keyword evidence="1" id="KW-0472">Membrane</keyword>
<dbReference type="EMBL" id="JABVXQ010000002">
    <property type="protein sequence ID" value="KAF6125304.1"/>
    <property type="molecule type" value="Genomic_DNA"/>
</dbReference>
<dbReference type="AlphaFoldDB" id="A0A834B6T4"/>
<evidence type="ECO:0000313" key="3">
    <source>
        <dbReference type="Proteomes" id="UP000664940"/>
    </source>
</evidence>
<accession>A0A834B6T4</accession>
<dbReference type="Proteomes" id="UP000664940">
    <property type="component" value="Unassembled WGS sequence"/>
</dbReference>
<gene>
    <name evidence="2" type="ORF">HJG60_009812</name>
</gene>
<comment type="caution">
    <text evidence="2">The sequence shown here is derived from an EMBL/GenBank/DDBJ whole genome shotgun (WGS) entry which is preliminary data.</text>
</comment>